<feature type="transmembrane region" description="Helical" evidence="1">
    <location>
        <begin position="41"/>
        <end position="62"/>
    </location>
</feature>
<keyword evidence="1" id="KW-1133">Transmembrane helix</keyword>
<dbReference type="Proteomes" id="UP000326759">
    <property type="component" value="Unassembled WGS sequence"/>
</dbReference>
<dbReference type="EMBL" id="SEYY01021560">
    <property type="protein sequence ID" value="KAB7496261.1"/>
    <property type="molecule type" value="Genomic_DNA"/>
</dbReference>
<dbReference type="AlphaFoldDB" id="A0A5N5SQ74"/>
<evidence type="ECO:0000313" key="2">
    <source>
        <dbReference type="EMBL" id="KAB7496261.1"/>
    </source>
</evidence>
<dbReference type="PANTHER" id="PTHR12127:SF7">
    <property type="entry name" value="SD02261P"/>
    <property type="match status" value="1"/>
</dbReference>
<reference evidence="2 3" key="1">
    <citation type="journal article" date="2019" name="PLoS Biol.">
        <title>Sex chromosomes control vertical transmission of feminizing Wolbachia symbionts in an isopod.</title>
        <authorList>
            <person name="Becking T."/>
            <person name="Chebbi M.A."/>
            <person name="Giraud I."/>
            <person name="Moumen B."/>
            <person name="Laverre T."/>
            <person name="Caubet Y."/>
            <person name="Peccoud J."/>
            <person name="Gilbert C."/>
            <person name="Cordaux R."/>
        </authorList>
    </citation>
    <scope>NUCLEOTIDE SEQUENCE [LARGE SCALE GENOMIC DNA]</scope>
    <source>
        <strain evidence="2">ANa2</strain>
        <tissue evidence="2">Whole body excluding digestive tract and cuticle</tissue>
    </source>
</reference>
<keyword evidence="1" id="KW-0472">Membrane</keyword>
<dbReference type="GO" id="GO:0005765">
    <property type="term" value="C:lysosomal membrane"/>
    <property type="evidence" value="ECO:0007669"/>
    <property type="project" value="TreeGrafter"/>
</dbReference>
<protein>
    <recommendedName>
        <fullName evidence="4">Mucolipin-3</fullName>
    </recommendedName>
</protein>
<evidence type="ECO:0000313" key="3">
    <source>
        <dbReference type="Proteomes" id="UP000326759"/>
    </source>
</evidence>
<keyword evidence="1" id="KW-0812">Transmembrane</keyword>
<organism evidence="2 3">
    <name type="scientific">Armadillidium nasatum</name>
    <dbReference type="NCBI Taxonomy" id="96803"/>
    <lineage>
        <taxon>Eukaryota</taxon>
        <taxon>Metazoa</taxon>
        <taxon>Ecdysozoa</taxon>
        <taxon>Arthropoda</taxon>
        <taxon>Crustacea</taxon>
        <taxon>Multicrustacea</taxon>
        <taxon>Malacostraca</taxon>
        <taxon>Eumalacostraca</taxon>
        <taxon>Peracarida</taxon>
        <taxon>Isopoda</taxon>
        <taxon>Oniscidea</taxon>
        <taxon>Crinocheta</taxon>
        <taxon>Armadillidiidae</taxon>
        <taxon>Armadillidium</taxon>
    </lineage>
</organism>
<keyword evidence="3" id="KW-1185">Reference proteome</keyword>
<evidence type="ECO:0000256" key="1">
    <source>
        <dbReference type="SAM" id="Phobius"/>
    </source>
</evidence>
<proteinExistence type="predicted"/>
<evidence type="ECO:0008006" key="4">
    <source>
        <dbReference type="Google" id="ProtNLM"/>
    </source>
</evidence>
<dbReference type="InterPro" id="IPR039031">
    <property type="entry name" value="Mucolipin"/>
</dbReference>
<dbReference type="GO" id="GO:0072345">
    <property type="term" value="F:NAADP-sensitive calcium-release channel activity"/>
    <property type="evidence" value="ECO:0007669"/>
    <property type="project" value="TreeGrafter"/>
</dbReference>
<comment type="caution">
    <text evidence="2">The sequence shown here is derived from an EMBL/GenBank/DDBJ whole genome shotgun (WGS) entry which is preliminary data.</text>
</comment>
<gene>
    <name evidence="2" type="ORF">Anas_09016</name>
</gene>
<dbReference type="PANTHER" id="PTHR12127">
    <property type="entry name" value="MUCOLIPIN"/>
    <property type="match status" value="1"/>
</dbReference>
<sequence length="136" mass="15851">MFRSLSTTSECLFSLINGDDMFATFTSTIGKDYIVWWFSRIYLYTFISLFIYVILSLVIAIITDAYYTLQKYYTEGFPETDLIKYAAESKADLSNGDFHDTDDCLNDIIKYFCYCCRSNHRCRQASGYERIPSNNP</sequence>
<dbReference type="GO" id="GO:0005886">
    <property type="term" value="C:plasma membrane"/>
    <property type="evidence" value="ECO:0007669"/>
    <property type="project" value="TreeGrafter"/>
</dbReference>
<dbReference type="OrthoDB" id="263481at2759"/>
<accession>A0A5N5SQ74</accession>
<name>A0A5N5SQ74_9CRUS</name>